<feature type="region of interest" description="Disordered" evidence="1">
    <location>
        <begin position="22"/>
        <end position="78"/>
    </location>
</feature>
<feature type="non-terminal residue" evidence="2">
    <location>
        <position position="78"/>
    </location>
</feature>
<dbReference type="EMBL" id="JACEIK010012029">
    <property type="protein sequence ID" value="MCE3216011.1"/>
    <property type="molecule type" value="Genomic_DNA"/>
</dbReference>
<accession>A0ABS8WVY0</accession>
<feature type="compositionally biased region" description="Basic and acidic residues" evidence="1">
    <location>
        <begin position="67"/>
        <end position="78"/>
    </location>
</feature>
<protein>
    <submittedName>
        <fullName evidence="2">Uncharacterized protein</fullName>
    </submittedName>
</protein>
<sequence>MTPKRCSFSVFLLTPLEKQLQTQLPRSPLRKRKSVRHPRLSGKSERSLPRRSHIEGLGGGRGGKFTVEIRDSTRNDVR</sequence>
<keyword evidence="3" id="KW-1185">Reference proteome</keyword>
<reference evidence="2 3" key="1">
    <citation type="journal article" date="2021" name="BMC Genomics">
        <title>Datura genome reveals duplications of psychoactive alkaloid biosynthetic genes and high mutation rate following tissue culture.</title>
        <authorList>
            <person name="Rajewski A."/>
            <person name="Carter-House D."/>
            <person name="Stajich J."/>
            <person name="Litt A."/>
        </authorList>
    </citation>
    <scope>NUCLEOTIDE SEQUENCE [LARGE SCALE GENOMIC DNA]</scope>
    <source>
        <strain evidence="2">AR-01</strain>
    </source>
</reference>
<proteinExistence type="predicted"/>
<name>A0ABS8WVY0_DATST</name>
<gene>
    <name evidence="2" type="ORF">HAX54_004383</name>
</gene>
<feature type="compositionally biased region" description="Basic residues" evidence="1">
    <location>
        <begin position="28"/>
        <end position="40"/>
    </location>
</feature>
<organism evidence="2 3">
    <name type="scientific">Datura stramonium</name>
    <name type="common">Jimsonweed</name>
    <name type="synonym">Common thornapple</name>
    <dbReference type="NCBI Taxonomy" id="4076"/>
    <lineage>
        <taxon>Eukaryota</taxon>
        <taxon>Viridiplantae</taxon>
        <taxon>Streptophyta</taxon>
        <taxon>Embryophyta</taxon>
        <taxon>Tracheophyta</taxon>
        <taxon>Spermatophyta</taxon>
        <taxon>Magnoliopsida</taxon>
        <taxon>eudicotyledons</taxon>
        <taxon>Gunneridae</taxon>
        <taxon>Pentapetalae</taxon>
        <taxon>asterids</taxon>
        <taxon>lamiids</taxon>
        <taxon>Solanales</taxon>
        <taxon>Solanaceae</taxon>
        <taxon>Solanoideae</taxon>
        <taxon>Datureae</taxon>
        <taxon>Datura</taxon>
    </lineage>
</organism>
<evidence type="ECO:0000256" key="1">
    <source>
        <dbReference type="SAM" id="MobiDB-lite"/>
    </source>
</evidence>
<feature type="compositionally biased region" description="Basic and acidic residues" evidence="1">
    <location>
        <begin position="42"/>
        <end position="54"/>
    </location>
</feature>
<dbReference type="Proteomes" id="UP000823775">
    <property type="component" value="Unassembled WGS sequence"/>
</dbReference>
<evidence type="ECO:0000313" key="3">
    <source>
        <dbReference type="Proteomes" id="UP000823775"/>
    </source>
</evidence>
<comment type="caution">
    <text evidence="2">The sequence shown here is derived from an EMBL/GenBank/DDBJ whole genome shotgun (WGS) entry which is preliminary data.</text>
</comment>
<evidence type="ECO:0000313" key="2">
    <source>
        <dbReference type="EMBL" id="MCE3216011.1"/>
    </source>
</evidence>